<name>A0A2P2PX16_RHIMU</name>
<evidence type="ECO:0000313" key="1">
    <source>
        <dbReference type="EMBL" id="MBX59298.1"/>
    </source>
</evidence>
<reference evidence="1" key="1">
    <citation type="submission" date="2018-02" db="EMBL/GenBank/DDBJ databases">
        <title>Rhizophora mucronata_Transcriptome.</title>
        <authorList>
            <person name="Meera S.P."/>
            <person name="Sreeshan A."/>
            <person name="Augustine A."/>
        </authorList>
    </citation>
    <scope>NUCLEOTIDE SEQUENCE</scope>
    <source>
        <tissue evidence="1">Leaf</tissue>
    </source>
</reference>
<sequence length="33" mass="3633">MALASLSHFRSLVLSRSLSCIVASIPHWAFKGF</sequence>
<protein>
    <submittedName>
        <fullName evidence="1">Uncharacterized protein</fullName>
    </submittedName>
</protein>
<accession>A0A2P2PX16</accession>
<proteinExistence type="predicted"/>
<organism evidence="1">
    <name type="scientific">Rhizophora mucronata</name>
    <name type="common">Asiatic mangrove</name>
    <dbReference type="NCBI Taxonomy" id="61149"/>
    <lineage>
        <taxon>Eukaryota</taxon>
        <taxon>Viridiplantae</taxon>
        <taxon>Streptophyta</taxon>
        <taxon>Embryophyta</taxon>
        <taxon>Tracheophyta</taxon>
        <taxon>Spermatophyta</taxon>
        <taxon>Magnoliopsida</taxon>
        <taxon>eudicotyledons</taxon>
        <taxon>Gunneridae</taxon>
        <taxon>Pentapetalae</taxon>
        <taxon>rosids</taxon>
        <taxon>fabids</taxon>
        <taxon>Malpighiales</taxon>
        <taxon>Rhizophoraceae</taxon>
        <taxon>Rhizophora</taxon>
    </lineage>
</organism>
<dbReference type="AlphaFoldDB" id="A0A2P2PX16"/>
<dbReference type="EMBL" id="GGEC01078814">
    <property type="protein sequence ID" value="MBX59298.1"/>
    <property type="molecule type" value="Transcribed_RNA"/>
</dbReference>